<name>A0A6C0JU85_9ZZZZ</name>
<accession>A0A6C0JU85</accession>
<dbReference type="EMBL" id="MN740699">
    <property type="protein sequence ID" value="QHU08933.1"/>
    <property type="molecule type" value="Genomic_DNA"/>
</dbReference>
<dbReference type="AlphaFoldDB" id="A0A6C0JU85"/>
<sequence length="61" mass="7359">MKFLEACRNTCEASFVKNLLIRFFSKKRKERDDLLDCNVIIGKWFGKDYFIDYEKSEINND</sequence>
<organism evidence="1">
    <name type="scientific">viral metagenome</name>
    <dbReference type="NCBI Taxonomy" id="1070528"/>
    <lineage>
        <taxon>unclassified sequences</taxon>
        <taxon>metagenomes</taxon>
        <taxon>organismal metagenomes</taxon>
    </lineage>
</organism>
<protein>
    <submittedName>
        <fullName evidence="1">Uncharacterized protein</fullName>
    </submittedName>
</protein>
<evidence type="ECO:0000313" key="1">
    <source>
        <dbReference type="EMBL" id="QHU08933.1"/>
    </source>
</evidence>
<reference evidence="1" key="1">
    <citation type="journal article" date="2020" name="Nature">
        <title>Giant virus diversity and host interactions through global metagenomics.</title>
        <authorList>
            <person name="Schulz F."/>
            <person name="Roux S."/>
            <person name="Paez-Espino D."/>
            <person name="Jungbluth S."/>
            <person name="Walsh D.A."/>
            <person name="Denef V.J."/>
            <person name="McMahon K.D."/>
            <person name="Konstantinidis K.T."/>
            <person name="Eloe-Fadrosh E.A."/>
            <person name="Kyrpides N.C."/>
            <person name="Woyke T."/>
        </authorList>
    </citation>
    <scope>NUCLEOTIDE SEQUENCE</scope>
    <source>
        <strain evidence="1">GVMAG-S-1064190-84</strain>
    </source>
</reference>
<proteinExistence type="predicted"/>